<dbReference type="GO" id="GO:0005840">
    <property type="term" value="C:ribosome"/>
    <property type="evidence" value="ECO:0007669"/>
    <property type="project" value="UniProtKB-KW"/>
</dbReference>
<feature type="compositionally biased region" description="Polar residues" evidence="4">
    <location>
        <begin position="974"/>
        <end position="983"/>
    </location>
</feature>
<evidence type="ECO:0000313" key="7">
    <source>
        <dbReference type="Proteomes" id="UP001438707"/>
    </source>
</evidence>
<gene>
    <name evidence="6" type="ORF">WJX74_002366</name>
</gene>
<dbReference type="InterPro" id="IPR035441">
    <property type="entry name" value="TFIIS/LEDGF_dom_sf"/>
</dbReference>
<evidence type="ECO:0000256" key="1">
    <source>
        <dbReference type="ARBA" id="ARBA00022980"/>
    </source>
</evidence>
<feature type="region of interest" description="Disordered" evidence="4">
    <location>
        <begin position="539"/>
        <end position="559"/>
    </location>
</feature>
<feature type="region of interest" description="Disordered" evidence="4">
    <location>
        <begin position="1375"/>
        <end position="1433"/>
    </location>
</feature>
<feature type="region of interest" description="Disordered" evidence="4">
    <location>
        <begin position="1330"/>
        <end position="1353"/>
    </location>
</feature>
<dbReference type="InterPro" id="IPR012677">
    <property type="entry name" value="Nucleotide-bd_a/b_plait_sf"/>
</dbReference>
<feature type="compositionally biased region" description="Polar residues" evidence="4">
    <location>
        <begin position="1137"/>
        <end position="1152"/>
    </location>
</feature>
<feature type="region of interest" description="Disordered" evidence="4">
    <location>
        <begin position="370"/>
        <end position="395"/>
    </location>
</feature>
<dbReference type="Gene3D" id="3.30.70.330">
    <property type="match status" value="1"/>
</dbReference>
<feature type="compositionally biased region" description="Polar residues" evidence="4">
    <location>
        <begin position="934"/>
        <end position="952"/>
    </location>
</feature>
<feature type="region of interest" description="Disordered" evidence="4">
    <location>
        <begin position="90"/>
        <end position="112"/>
    </location>
</feature>
<feature type="compositionally biased region" description="Polar residues" evidence="4">
    <location>
        <begin position="134"/>
        <end position="143"/>
    </location>
</feature>
<feature type="compositionally biased region" description="Low complexity" evidence="4">
    <location>
        <begin position="884"/>
        <end position="893"/>
    </location>
</feature>
<protein>
    <recommendedName>
        <fullName evidence="3">Large ribosomal subunit protein uL23c</fullName>
    </recommendedName>
</protein>
<dbReference type="GO" id="GO:0006412">
    <property type="term" value="P:translation"/>
    <property type="evidence" value="ECO:0007669"/>
    <property type="project" value="InterPro"/>
</dbReference>
<dbReference type="Pfam" id="PF08711">
    <property type="entry name" value="Med26"/>
    <property type="match status" value="1"/>
</dbReference>
<proteinExistence type="predicted"/>
<organism evidence="6 7">
    <name type="scientific">Apatococcus lobatus</name>
    <dbReference type="NCBI Taxonomy" id="904363"/>
    <lineage>
        <taxon>Eukaryota</taxon>
        <taxon>Viridiplantae</taxon>
        <taxon>Chlorophyta</taxon>
        <taxon>core chlorophytes</taxon>
        <taxon>Trebouxiophyceae</taxon>
        <taxon>Chlorellales</taxon>
        <taxon>Chlorellaceae</taxon>
        <taxon>Apatococcus</taxon>
    </lineage>
</organism>
<dbReference type="EMBL" id="JALJOS010000014">
    <property type="protein sequence ID" value="KAK9831074.1"/>
    <property type="molecule type" value="Genomic_DNA"/>
</dbReference>
<evidence type="ECO:0000313" key="6">
    <source>
        <dbReference type="EMBL" id="KAK9831074.1"/>
    </source>
</evidence>
<feature type="compositionally biased region" description="Pro residues" evidence="4">
    <location>
        <begin position="1334"/>
        <end position="1344"/>
    </location>
</feature>
<feature type="region of interest" description="Disordered" evidence="4">
    <location>
        <begin position="632"/>
        <end position="705"/>
    </location>
</feature>
<name>A0AAW1RBE4_9CHLO</name>
<feature type="region of interest" description="Disordered" evidence="4">
    <location>
        <begin position="1089"/>
        <end position="1198"/>
    </location>
</feature>
<dbReference type="InterPro" id="IPR012678">
    <property type="entry name" value="Ribosomal_uL23/eL15/eS24_sf"/>
</dbReference>
<feature type="compositionally biased region" description="Low complexity" evidence="4">
    <location>
        <begin position="144"/>
        <end position="171"/>
    </location>
</feature>
<dbReference type="SUPFAM" id="SSF47676">
    <property type="entry name" value="Conserved domain common to transcription factors TFIIS, elongin A, CRSP70"/>
    <property type="match status" value="1"/>
</dbReference>
<feature type="compositionally biased region" description="Low complexity" evidence="4">
    <location>
        <begin position="675"/>
        <end position="700"/>
    </location>
</feature>
<feature type="region of interest" description="Disordered" evidence="4">
    <location>
        <begin position="884"/>
        <end position="1023"/>
    </location>
</feature>
<dbReference type="GO" id="GO:1990904">
    <property type="term" value="C:ribonucleoprotein complex"/>
    <property type="evidence" value="ECO:0007669"/>
    <property type="project" value="UniProtKB-KW"/>
</dbReference>
<comment type="caution">
    <text evidence="6">The sequence shown here is derived from an EMBL/GenBank/DDBJ whole genome shotgun (WGS) entry which is preliminary data.</text>
</comment>
<evidence type="ECO:0000256" key="2">
    <source>
        <dbReference type="ARBA" id="ARBA00023274"/>
    </source>
</evidence>
<dbReference type="GO" id="GO:0003735">
    <property type="term" value="F:structural constituent of ribosome"/>
    <property type="evidence" value="ECO:0007669"/>
    <property type="project" value="InterPro"/>
</dbReference>
<keyword evidence="2" id="KW-0687">Ribonucleoprotein</keyword>
<dbReference type="SUPFAM" id="SSF54189">
    <property type="entry name" value="Ribosomal proteins S24e, L23 and L15e"/>
    <property type="match status" value="1"/>
</dbReference>
<dbReference type="InterPro" id="IPR017923">
    <property type="entry name" value="TFIIS_N"/>
</dbReference>
<keyword evidence="7" id="KW-1185">Reference proteome</keyword>
<feature type="domain" description="TFIIS N-terminal" evidence="5">
    <location>
        <begin position="1248"/>
        <end position="1296"/>
    </location>
</feature>
<accession>A0AAW1RBE4</accession>
<dbReference type="Gene3D" id="1.20.930.10">
    <property type="entry name" value="Conserved domain common to transcription factors TFIIS, elongin A, CRSP70"/>
    <property type="match status" value="1"/>
</dbReference>
<dbReference type="Proteomes" id="UP001438707">
    <property type="component" value="Unassembled WGS sequence"/>
</dbReference>
<keyword evidence="1" id="KW-0689">Ribosomal protein</keyword>
<evidence type="ECO:0000256" key="3">
    <source>
        <dbReference type="ARBA" id="ARBA00035287"/>
    </source>
</evidence>
<feature type="compositionally biased region" description="Polar residues" evidence="4">
    <location>
        <begin position="1388"/>
        <end position="1401"/>
    </location>
</feature>
<feature type="region of interest" description="Disordered" evidence="4">
    <location>
        <begin position="778"/>
        <end position="809"/>
    </location>
</feature>
<feature type="region of interest" description="Disordered" evidence="4">
    <location>
        <begin position="134"/>
        <end position="181"/>
    </location>
</feature>
<evidence type="ECO:0000256" key="4">
    <source>
        <dbReference type="SAM" id="MobiDB-lite"/>
    </source>
</evidence>
<reference evidence="6 7" key="1">
    <citation type="journal article" date="2024" name="Nat. Commun.">
        <title>Phylogenomics reveals the evolutionary origins of lichenization in chlorophyte algae.</title>
        <authorList>
            <person name="Puginier C."/>
            <person name="Libourel C."/>
            <person name="Otte J."/>
            <person name="Skaloud P."/>
            <person name="Haon M."/>
            <person name="Grisel S."/>
            <person name="Petersen M."/>
            <person name="Berrin J.G."/>
            <person name="Delaux P.M."/>
            <person name="Dal Grande F."/>
            <person name="Keller J."/>
        </authorList>
    </citation>
    <scope>NUCLEOTIDE SEQUENCE [LARGE SCALE GENOMIC DNA]</scope>
    <source>
        <strain evidence="6 7">SAG 2145</strain>
    </source>
</reference>
<evidence type="ECO:0000259" key="5">
    <source>
        <dbReference type="Pfam" id="PF08711"/>
    </source>
</evidence>
<feature type="compositionally biased region" description="Low complexity" evidence="4">
    <location>
        <begin position="1092"/>
        <end position="1109"/>
    </location>
</feature>
<sequence length="1433" mass="150116">MGRSRLPTFLANIRLRLMPYVPFAKNEEGKKILVKDALAKDGFVRNVAFLTQPDVSKPELKGVLTNVYGLNVAKINTLNYEGACSQALLRPETTMDPPSKRQKKGQQGSYKASAAAFTGGKLGFRASVTQPAISTDSHKSAMQGSAGAGPAPSASGVTSSRAAVAPHAGAGPDDDGGSPPPVFFTFGEKKKPAHRPRKHGYTVEFFLVDSKGHNHLAAIGEDQGDAHYIYRAAPDFQEGRKPLAAHNRRELTDWLQSIVQDSQDRGQLHTVEVDDTALSDPNQPLADPSRLPVFITHRQERSTRPDGRRSTKWWLVDNEGHEHLAVTGEERETRDGHYVYSAHEPLATLHPLQSSNMAGVTAWLEKLTAHPDEDGQGEPAAKHTDGAKSKGPRQKVIGSAAALEATVEANLQKRIREDKVLQEKHAQEWVERMVRAGAASRARQQDIAKRAALQWLRTTPTPFVVNLITAQLLYISQSLADLQSLGRPGDLKLAGQQIPAMGVEESLLGGQHYAPTAVNNANEQPLNGVDVALEETRPPAEPAFDEGASTRGGDLTATAGHPAAVGVESSQQTGVVPIGVAASNAAEADSAAKQHAAGNNLEIAAPLPLSKSDACDGCEKPATAPSVLQVGASASVDRDSSQQADPAPHPQDLDPLKGPIPAVQPAAASEASGLQQDETAQPTAQPQQQWGVSQPQQQWGGWLGSQMGTPMPPYLAAQYLQQQAWGNQYSQGLQPGLSGLGASGPFSGWGSSQPVGTHFGQQPTSNPFQGAPAAFPHPMQQDPQGGGDEMTDAPDWQPIPYGSPGHGESEPTAAIGAQVNNPLASAYYGAGAQTGTHPLATPLQSHAHLYGQALQTGIRSMTDPLQAGAHSSSQLYHMQPIQQLQHEAAQAQASDPTPQIPAAAAANDEAGDDSEPLGGLRLVDYTSDDEDRSPSQTEQQSQGLHCSRSLQAGQPMGSMPGGLLGRSQAGLGTLHQSSGTQSPLYPGAARAAAGGDDDSEDMQEPAPPGVGSPAVSGQSRPFLYEPPLYRPTLQFPIPTHAATHSVTAGSLQNCIHPLQRPIAQQSGLVSEDGAQQAVLQGQVKTAAGPHFGQPTAAQAAGAPTSASSSKLQADAGSSLGRSTQPQPALPTHEQPPSLLQPTVGTPLGQQHVQPPHVPAMSLEHGTTADSTTHSAALHGSGRPSPRSHDPTRLPLGPTRDGAPAAVECQVATAIGYHDPDARPAVAMPMPRLTDNAVKIAELQVGVLEALREMGGQHMTLALLTQTGALKAVQGLRSCQHAAIATLADRIFQQWRATMMRHLAVLASPAFLKDPQDDVRQHLHRLTACVASAPKPAPRPFPPPIKTSLPPASRLPAAVTTAPGVYTPAVGMARSGSRVVSESGGPGVQQDTGMVSTPTHLSGGSGGVPAGSWLDLSKATPAPAPGSWSPYGLP</sequence>